<dbReference type="Proteomes" id="UP000522331">
    <property type="component" value="Unassembled WGS sequence"/>
</dbReference>
<gene>
    <name evidence="4" type="primary">Endod1_1</name>
    <name evidence="4" type="ORF">LEUROT_R11470</name>
</gene>
<evidence type="ECO:0000313" key="4">
    <source>
        <dbReference type="EMBL" id="NXB48278.1"/>
    </source>
</evidence>
<dbReference type="Gene3D" id="3.40.570.10">
    <property type="entry name" value="Extracellular Endonuclease, subunit A"/>
    <property type="match status" value="1"/>
</dbReference>
<organism evidence="4 5">
    <name type="scientific">Leucopsar rothschildi</name>
    <name type="common">Bali myna</name>
    <name type="synonym">Rothschild's mynah</name>
    <dbReference type="NCBI Taxonomy" id="127929"/>
    <lineage>
        <taxon>Eukaryota</taxon>
        <taxon>Metazoa</taxon>
        <taxon>Chordata</taxon>
        <taxon>Craniata</taxon>
        <taxon>Vertebrata</taxon>
        <taxon>Euteleostomi</taxon>
        <taxon>Archelosauria</taxon>
        <taxon>Archosauria</taxon>
        <taxon>Dinosauria</taxon>
        <taxon>Saurischia</taxon>
        <taxon>Theropoda</taxon>
        <taxon>Coelurosauria</taxon>
        <taxon>Aves</taxon>
        <taxon>Neognathae</taxon>
        <taxon>Neoaves</taxon>
        <taxon>Telluraves</taxon>
        <taxon>Australaves</taxon>
        <taxon>Passeriformes</taxon>
        <taxon>Sturnidae</taxon>
        <taxon>Leucopsar</taxon>
    </lineage>
</organism>
<reference evidence="4 5" key="1">
    <citation type="submission" date="2019-09" db="EMBL/GenBank/DDBJ databases">
        <title>Bird 10,000 Genomes (B10K) Project - Family phase.</title>
        <authorList>
            <person name="Zhang G."/>
        </authorList>
    </citation>
    <scope>NUCLEOTIDE SEQUENCE [LARGE SCALE GENOMIC DNA]</scope>
    <source>
        <strain evidence="4">B10K-DU-002-02</strain>
        <tissue evidence="4">Muscle</tissue>
    </source>
</reference>
<dbReference type="PANTHER" id="PTHR21472">
    <property type="entry name" value="ENDONUCLEASE DOMAIN-CONTAINING 1 PROTEIN ENDOD1"/>
    <property type="match status" value="1"/>
</dbReference>
<feature type="signal peptide" evidence="1">
    <location>
        <begin position="1"/>
        <end position="19"/>
    </location>
</feature>
<evidence type="ECO:0000313" key="5">
    <source>
        <dbReference type="Proteomes" id="UP000522331"/>
    </source>
</evidence>
<keyword evidence="5" id="KW-1185">Reference proteome</keyword>
<dbReference type="InterPro" id="IPR044925">
    <property type="entry name" value="His-Me_finger_sf"/>
</dbReference>
<dbReference type="PANTHER" id="PTHR21472:SF26">
    <property type="entry name" value="ENDONUCLEASE DOMAIN CONTAINING 1"/>
    <property type="match status" value="1"/>
</dbReference>
<protein>
    <submittedName>
        <fullName evidence="4">ENDD1 protein</fullName>
    </submittedName>
</protein>
<feature type="chain" id="PRO_5029688393" evidence="1">
    <location>
        <begin position="20"/>
        <end position="275"/>
    </location>
</feature>
<evidence type="ECO:0000256" key="1">
    <source>
        <dbReference type="SAM" id="SignalP"/>
    </source>
</evidence>
<proteinExistence type="predicted"/>
<dbReference type="InterPro" id="IPR044929">
    <property type="entry name" value="DNA/RNA_non-sp_Endonuclease_sf"/>
</dbReference>
<accession>A0A7K8ECF8</accession>
<dbReference type="SUPFAM" id="SSF54060">
    <property type="entry name" value="His-Me finger endonucleases"/>
    <property type="match status" value="1"/>
</dbReference>
<dbReference type="InterPro" id="IPR039015">
    <property type="entry name" value="ENDOD1"/>
</dbReference>
<dbReference type="InterPro" id="IPR020821">
    <property type="entry name" value="ENPP1-3/EXOG-like_nuc-like"/>
</dbReference>
<dbReference type="SMART" id="SM00892">
    <property type="entry name" value="Endonuclease_NS"/>
    <property type="match status" value="1"/>
</dbReference>
<sequence>MLGLLLLQVLASCLWLGHSEVVTSFTRCPQFFYAQTPPNDALNPQNPAWICQQYSNSHHYATLYNKDNRIPVYSAYIYQPGQGINSPVWFVEPQLISQNYSKDMHTEKSIEDQYNIPLETIGQNQAINKDYDNLQGLDPGQLTPCGHQTGDNSKWATFTLTNTVPLNSTLNSGKWKFYENQTMVNNTQGCDITYVITGAVPGSTYTPNGRVNIPSHIWSAACCLEGGNPTRAWGAFAKNDEDNVEDLSLGELENLLTMLYGKKMISLFTSACPRK</sequence>
<dbReference type="SMART" id="SM00477">
    <property type="entry name" value="NUC"/>
    <property type="match status" value="1"/>
</dbReference>
<dbReference type="AlphaFoldDB" id="A0A7K8ECF8"/>
<dbReference type="GO" id="GO:0016787">
    <property type="term" value="F:hydrolase activity"/>
    <property type="evidence" value="ECO:0007669"/>
    <property type="project" value="InterPro"/>
</dbReference>
<evidence type="ECO:0000259" key="2">
    <source>
        <dbReference type="SMART" id="SM00477"/>
    </source>
</evidence>
<evidence type="ECO:0000259" key="3">
    <source>
        <dbReference type="SMART" id="SM00892"/>
    </source>
</evidence>
<feature type="domain" description="DNA/RNA non-specific endonuclease/pyrophosphatase/phosphodiesterase" evidence="3">
    <location>
        <begin position="56"/>
        <end position="267"/>
    </location>
</feature>
<dbReference type="Pfam" id="PF01223">
    <property type="entry name" value="Endonuclease_NS"/>
    <property type="match status" value="1"/>
</dbReference>
<feature type="domain" description="ENPP1-3/EXOG-like endonuclease/phosphodiesterase" evidence="2">
    <location>
        <begin position="57"/>
        <end position="267"/>
    </location>
</feature>
<dbReference type="InterPro" id="IPR001604">
    <property type="entry name" value="Endo_G_ENPP1-like_dom"/>
</dbReference>
<feature type="non-terminal residue" evidence="4">
    <location>
        <position position="1"/>
    </location>
</feature>
<dbReference type="GO" id="GO:0046872">
    <property type="term" value="F:metal ion binding"/>
    <property type="evidence" value="ECO:0007669"/>
    <property type="project" value="InterPro"/>
</dbReference>
<name>A0A7K8ECF8_LEURO</name>
<dbReference type="EMBL" id="VZTC01005100">
    <property type="protein sequence ID" value="NXB48278.1"/>
    <property type="molecule type" value="Genomic_DNA"/>
</dbReference>
<dbReference type="GO" id="GO:0003676">
    <property type="term" value="F:nucleic acid binding"/>
    <property type="evidence" value="ECO:0007669"/>
    <property type="project" value="InterPro"/>
</dbReference>
<keyword evidence="1" id="KW-0732">Signal</keyword>
<comment type="caution">
    <text evidence="4">The sequence shown here is derived from an EMBL/GenBank/DDBJ whole genome shotgun (WGS) entry which is preliminary data.</text>
</comment>
<feature type="non-terminal residue" evidence="4">
    <location>
        <position position="275"/>
    </location>
</feature>